<feature type="compositionally biased region" description="Polar residues" evidence="1">
    <location>
        <begin position="167"/>
        <end position="187"/>
    </location>
</feature>
<evidence type="ECO:0000313" key="2">
    <source>
        <dbReference type="EMBL" id="KAK2589601.1"/>
    </source>
</evidence>
<gene>
    <name evidence="2" type="ORF">QQS21_012718</name>
</gene>
<feature type="compositionally biased region" description="Low complexity" evidence="1">
    <location>
        <begin position="50"/>
        <end position="60"/>
    </location>
</feature>
<evidence type="ECO:0000256" key="1">
    <source>
        <dbReference type="SAM" id="MobiDB-lite"/>
    </source>
</evidence>
<reference evidence="2" key="1">
    <citation type="submission" date="2023-06" db="EMBL/GenBank/DDBJ databases">
        <title>Conoideocrella luteorostrata (Hypocreales: Clavicipitaceae), a potential biocontrol fungus for elongate hemlock scale in United States Christmas tree production areas.</title>
        <authorList>
            <person name="Barrett H."/>
            <person name="Lovett B."/>
            <person name="Macias A.M."/>
            <person name="Stajich J.E."/>
            <person name="Kasson M.T."/>
        </authorList>
    </citation>
    <scope>NUCLEOTIDE SEQUENCE</scope>
    <source>
        <strain evidence="2">ARSEF 14590</strain>
    </source>
</reference>
<organism evidence="2 3">
    <name type="scientific">Conoideocrella luteorostrata</name>
    <dbReference type="NCBI Taxonomy" id="1105319"/>
    <lineage>
        <taxon>Eukaryota</taxon>
        <taxon>Fungi</taxon>
        <taxon>Dikarya</taxon>
        <taxon>Ascomycota</taxon>
        <taxon>Pezizomycotina</taxon>
        <taxon>Sordariomycetes</taxon>
        <taxon>Hypocreomycetidae</taxon>
        <taxon>Hypocreales</taxon>
        <taxon>Clavicipitaceae</taxon>
        <taxon>Conoideocrella</taxon>
    </lineage>
</organism>
<feature type="compositionally biased region" description="Pro residues" evidence="1">
    <location>
        <begin position="106"/>
        <end position="116"/>
    </location>
</feature>
<dbReference type="Proteomes" id="UP001251528">
    <property type="component" value="Unassembled WGS sequence"/>
</dbReference>
<evidence type="ECO:0000313" key="3">
    <source>
        <dbReference type="Proteomes" id="UP001251528"/>
    </source>
</evidence>
<proteinExistence type="predicted"/>
<dbReference type="AlphaFoldDB" id="A0AAJ0FM32"/>
<comment type="caution">
    <text evidence="2">The sequence shown here is derived from an EMBL/GenBank/DDBJ whole genome shotgun (WGS) entry which is preliminary data.</text>
</comment>
<protein>
    <submittedName>
        <fullName evidence="2">Uncharacterized protein</fullName>
    </submittedName>
</protein>
<dbReference type="EMBL" id="JASWJB010000605">
    <property type="protein sequence ID" value="KAK2589601.1"/>
    <property type="molecule type" value="Genomic_DNA"/>
</dbReference>
<sequence>MNQCIQVVDQMKAQYPLSKRPSTGSQGGLSPNGHRGSVAGDATSPCMQNLSSPSSLTSTSAIPPRSTSGADQGYGAGAVSLPQQEQPKKRGRPSRADKAKKDLRPMLPPRLAPRPQPVAAQRPLLPATSRSNGNSAQSLVHIAPNNLPAADEGMRDRKRMRLGGGLQDQQAGPSTANAASTVSSGAI</sequence>
<keyword evidence="3" id="KW-1185">Reference proteome</keyword>
<feature type="compositionally biased region" description="Basic and acidic residues" evidence="1">
    <location>
        <begin position="94"/>
        <end position="104"/>
    </location>
</feature>
<accession>A0AAJ0FM32</accession>
<name>A0AAJ0FM32_9HYPO</name>
<feature type="compositionally biased region" description="Polar residues" evidence="1">
    <location>
        <begin position="128"/>
        <end position="138"/>
    </location>
</feature>
<feature type="region of interest" description="Disordered" evidence="1">
    <location>
        <begin position="13"/>
        <end position="187"/>
    </location>
</feature>